<organism evidence="1">
    <name type="scientific">gut metagenome</name>
    <dbReference type="NCBI Taxonomy" id="749906"/>
    <lineage>
        <taxon>unclassified sequences</taxon>
        <taxon>metagenomes</taxon>
        <taxon>organismal metagenomes</taxon>
    </lineage>
</organism>
<proteinExistence type="predicted"/>
<dbReference type="PROSITE" id="PS51257">
    <property type="entry name" value="PROKAR_LIPOPROTEIN"/>
    <property type="match status" value="1"/>
</dbReference>
<comment type="caution">
    <text evidence="1">The sequence shown here is derived from an EMBL/GenBank/DDBJ whole genome shotgun (WGS) entry which is preliminary data.</text>
</comment>
<gene>
    <name evidence="1" type="ORF">EVA_02037</name>
</gene>
<sequence>MAQCRHSAICSFTSLTGCSWMGTRIFTPLPLGLTKQSIGCRWTSRKISSRSCRASASDSRWSMSSTMAWLDSRKQSLRRWLQVPKGVK</sequence>
<accession>J9H211</accession>
<protein>
    <submittedName>
        <fullName evidence="1">Uncharacterized protein</fullName>
    </submittedName>
</protein>
<dbReference type="EMBL" id="AMCI01000304">
    <property type="protein sequence ID" value="EJX09853.1"/>
    <property type="molecule type" value="Genomic_DNA"/>
</dbReference>
<reference evidence="1" key="1">
    <citation type="journal article" date="2012" name="PLoS ONE">
        <title>Gene sets for utilization of primary and secondary nutrition supplies in the distal gut of endangered iberian lynx.</title>
        <authorList>
            <person name="Alcaide M."/>
            <person name="Messina E."/>
            <person name="Richter M."/>
            <person name="Bargiela R."/>
            <person name="Peplies J."/>
            <person name="Huws S.A."/>
            <person name="Newbold C.J."/>
            <person name="Golyshin P.N."/>
            <person name="Simon M.A."/>
            <person name="Lopez G."/>
            <person name="Yakimov M.M."/>
            <person name="Ferrer M."/>
        </authorList>
    </citation>
    <scope>NUCLEOTIDE SEQUENCE</scope>
</reference>
<dbReference type="AlphaFoldDB" id="J9H211"/>
<evidence type="ECO:0000313" key="1">
    <source>
        <dbReference type="EMBL" id="EJX09853.1"/>
    </source>
</evidence>
<name>J9H211_9ZZZZ</name>